<evidence type="ECO:0000313" key="1">
    <source>
        <dbReference type="EMBL" id="MPC20464.1"/>
    </source>
</evidence>
<dbReference type="EMBL" id="VSRR010000874">
    <property type="protein sequence ID" value="MPC20464.1"/>
    <property type="molecule type" value="Genomic_DNA"/>
</dbReference>
<reference evidence="1 2" key="1">
    <citation type="submission" date="2019-05" db="EMBL/GenBank/DDBJ databases">
        <title>Another draft genome of Portunus trituberculatus and its Hox gene families provides insights of decapod evolution.</title>
        <authorList>
            <person name="Jeong J.-H."/>
            <person name="Song I."/>
            <person name="Kim S."/>
            <person name="Choi T."/>
            <person name="Kim D."/>
            <person name="Ryu S."/>
            <person name="Kim W."/>
        </authorList>
    </citation>
    <scope>NUCLEOTIDE SEQUENCE [LARGE SCALE GENOMIC DNA]</scope>
    <source>
        <tissue evidence="1">Muscle</tissue>
    </source>
</reference>
<organism evidence="1 2">
    <name type="scientific">Portunus trituberculatus</name>
    <name type="common">Swimming crab</name>
    <name type="synonym">Neptunus trituberculatus</name>
    <dbReference type="NCBI Taxonomy" id="210409"/>
    <lineage>
        <taxon>Eukaryota</taxon>
        <taxon>Metazoa</taxon>
        <taxon>Ecdysozoa</taxon>
        <taxon>Arthropoda</taxon>
        <taxon>Crustacea</taxon>
        <taxon>Multicrustacea</taxon>
        <taxon>Malacostraca</taxon>
        <taxon>Eumalacostraca</taxon>
        <taxon>Eucarida</taxon>
        <taxon>Decapoda</taxon>
        <taxon>Pleocyemata</taxon>
        <taxon>Brachyura</taxon>
        <taxon>Eubrachyura</taxon>
        <taxon>Portunoidea</taxon>
        <taxon>Portunidae</taxon>
        <taxon>Portuninae</taxon>
        <taxon>Portunus</taxon>
    </lineage>
</organism>
<dbReference type="AlphaFoldDB" id="A0A5B7DGY4"/>
<evidence type="ECO:0000313" key="2">
    <source>
        <dbReference type="Proteomes" id="UP000324222"/>
    </source>
</evidence>
<dbReference type="Proteomes" id="UP000324222">
    <property type="component" value="Unassembled WGS sequence"/>
</dbReference>
<comment type="caution">
    <text evidence="1">The sequence shown here is derived from an EMBL/GenBank/DDBJ whole genome shotgun (WGS) entry which is preliminary data.</text>
</comment>
<gene>
    <name evidence="1" type="ORF">E2C01_013407</name>
</gene>
<sequence length="62" mass="6669">MTHGQDTSRTQAQKKSSCCRVTHSPVLDAMTPKPVCIYLTHGGSTSHLQMLPDTDAEVTVIG</sequence>
<name>A0A5B7DGY4_PORTR</name>
<accession>A0A5B7DGY4</accession>
<dbReference type="OrthoDB" id="6342757at2759"/>
<protein>
    <submittedName>
        <fullName evidence="1">Uncharacterized protein</fullName>
    </submittedName>
</protein>
<keyword evidence="2" id="KW-1185">Reference proteome</keyword>
<proteinExistence type="predicted"/>